<sequence>MTADYALWWLCDSAGHDHPRAESAIMGTPERAKLAGGGTRHHPARLVRAVRGRKP</sequence>
<evidence type="ECO:0000313" key="2">
    <source>
        <dbReference type="Proteomes" id="UP000002484"/>
    </source>
</evidence>
<keyword evidence="2" id="KW-1185">Reference proteome</keyword>
<dbReference type="KEGG" id="fri:FraEuI1c_3648"/>
<reference evidence="1 2" key="1">
    <citation type="submission" date="2010-10" db="EMBL/GenBank/DDBJ databases">
        <title>Complete sequence of Frankia sp. EuI1c.</title>
        <authorList>
            <consortium name="US DOE Joint Genome Institute"/>
            <person name="Lucas S."/>
            <person name="Copeland A."/>
            <person name="Lapidus A."/>
            <person name="Cheng J.-F."/>
            <person name="Bruce D."/>
            <person name="Goodwin L."/>
            <person name="Pitluck S."/>
            <person name="Chertkov O."/>
            <person name="Detter J.C."/>
            <person name="Han C."/>
            <person name="Tapia R."/>
            <person name="Land M."/>
            <person name="Hauser L."/>
            <person name="Jeffries C."/>
            <person name="Kyrpides N."/>
            <person name="Ivanova N."/>
            <person name="Mikhailova N."/>
            <person name="Beauchemin N."/>
            <person name="Sen A."/>
            <person name="Sur S.A."/>
            <person name="Gtari M."/>
            <person name="Wall L."/>
            <person name="Tisa L."/>
            <person name="Woyke T."/>
        </authorList>
    </citation>
    <scope>NUCLEOTIDE SEQUENCE [LARGE SCALE GENOMIC DNA]</scope>
    <source>
        <strain evidence="2">DSM 45817 / CECT 9037 / EuI1c</strain>
    </source>
</reference>
<accession>E3J1I7</accession>
<dbReference type="EMBL" id="CP002299">
    <property type="protein sequence ID" value="ADP81655.1"/>
    <property type="molecule type" value="Genomic_DNA"/>
</dbReference>
<protein>
    <submittedName>
        <fullName evidence="1">Uncharacterized protein</fullName>
    </submittedName>
</protein>
<proteinExistence type="predicted"/>
<dbReference type="AlphaFoldDB" id="E3J1I7"/>
<dbReference type="InParanoid" id="E3J1I7"/>
<gene>
    <name evidence="1" type="ordered locus">FraEuI1c_3648</name>
</gene>
<evidence type="ECO:0000313" key="1">
    <source>
        <dbReference type="EMBL" id="ADP81655.1"/>
    </source>
</evidence>
<dbReference type="Proteomes" id="UP000002484">
    <property type="component" value="Chromosome"/>
</dbReference>
<dbReference type="STRING" id="298654.FraEuI1c_3648"/>
<dbReference type="HOGENOM" id="CLU_3025679_0_0_11"/>
<organism evidence="1 2">
    <name type="scientific">Pseudofrankia inefficax (strain DSM 45817 / CECT 9037 / DDB 130130 / EuI1c)</name>
    <name type="common">Frankia inefficax</name>
    <dbReference type="NCBI Taxonomy" id="298654"/>
    <lineage>
        <taxon>Bacteria</taxon>
        <taxon>Bacillati</taxon>
        <taxon>Actinomycetota</taxon>
        <taxon>Actinomycetes</taxon>
        <taxon>Frankiales</taxon>
        <taxon>Frankiaceae</taxon>
        <taxon>Pseudofrankia</taxon>
    </lineage>
</organism>
<name>E3J1I7_PSEI1</name>